<dbReference type="AlphaFoldDB" id="A0A9X3MRB6"/>
<keyword evidence="3" id="KW-1185">Reference proteome</keyword>
<evidence type="ECO:0000259" key="1">
    <source>
        <dbReference type="PROSITE" id="PS50995"/>
    </source>
</evidence>
<dbReference type="Pfam" id="PF01047">
    <property type="entry name" value="MarR"/>
    <property type="match status" value="1"/>
</dbReference>
<comment type="caution">
    <text evidence="2">The sequence shown here is derived from an EMBL/GenBank/DDBJ whole genome shotgun (WGS) entry which is preliminary data.</text>
</comment>
<dbReference type="RefSeq" id="WP_270039150.1">
    <property type="nucleotide sequence ID" value="NZ_JAPDOD010000005.1"/>
</dbReference>
<name>A0A9X3MRB6_9ACTN</name>
<proteinExistence type="predicted"/>
<protein>
    <submittedName>
        <fullName evidence="2">MarR family transcriptional regulator</fullName>
    </submittedName>
</protein>
<dbReference type="SUPFAM" id="SSF46785">
    <property type="entry name" value="Winged helix' DNA-binding domain"/>
    <property type="match status" value="1"/>
</dbReference>
<feature type="domain" description="HTH marR-type" evidence="1">
    <location>
        <begin position="26"/>
        <end position="159"/>
    </location>
</feature>
<dbReference type="EMBL" id="JAPDOD010000005">
    <property type="protein sequence ID" value="MDA0160357.1"/>
    <property type="molecule type" value="Genomic_DNA"/>
</dbReference>
<dbReference type="SMART" id="SM00347">
    <property type="entry name" value="HTH_MARR"/>
    <property type="match status" value="1"/>
</dbReference>
<dbReference type="PROSITE" id="PS50995">
    <property type="entry name" value="HTH_MARR_2"/>
    <property type="match status" value="1"/>
</dbReference>
<organism evidence="2 3">
    <name type="scientific">Solirubrobacter ginsenosidimutans</name>
    <dbReference type="NCBI Taxonomy" id="490573"/>
    <lineage>
        <taxon>Bacteria</taxon>
        <taxon>Bacillati</taxon>
        <taxon>Actinomycetota</taxon>
        <taxon>Thermoleophilia</taxon>
        <taxon>Solirubrobacterales</taxon>
        <taxon>Solirubrobacteraceae</taxon>
        <taxon>Solirubrobacter</taxon>
    </lineage>
</organism>
<dbReference type="Proteomes" id="UP001149140">
    <property type="component" value="Unassembled WGS sequence"/>
</dbReference>
<dbReference type="Gene3D" id="1.10.10.10">
    <property type="entry name" value="Winged helix-like DNA-binding domain superfamily/Winged helix DNA-binding domain"/>
    <property type="match status" value="1"/>
</dbReference>
<sequence length="164" mass="18567">MSEERRDPVEEAVAQWHAHGWEGGERLRAALSIIRVEELIRAASTEVLRPLQLSYARHELLSLLYFSSRGELPLGKLSERLMVHPASVTTTVDSLVKLGFVERVPHPTDRRGTLARITPAGRERIEASTPELVKRRFGLDALSEDEARTLTELLRKVRAHRGDF</sequence>
<evidence type="ECO:0000313" key="2">
    <source>
        <dbReference type="EMBL" id="MDA0160357.1"/>
    </source>
</evidence>
<dbReference type="GO" id="GO:0003700">
    <property type="term" value="F:DNA-binding transcription factor activity"/>
    <property type="evidence" value="ECO:0007669"/>
    <property type="project" value="InterPro"/>
</dbReference>
<dbReference type="PANTHER" id="PTHR33164:SF101">
    <property type="entry name" value="TRANSCRIPTIONAL REPRESSOR MPRA"/>
    <property type="match status" value="1"/>
</dbReference>
<dbReference type="PRINTS" id="PR00598">
    <property type="entry name" value="HTHMARR"/>
</dbReference>
<dbReference type="InterPro" id="IPR036390">
    <property type="entry name" value="WH_DNA-bd_sf"/>
</dbReference>
<gene>
    <name evidence="2" type="ORF">OM076_08780</name>
</gene>
<dbReference type="InterPro" id="IPR039422">
    <property type="entry name" value="MarR/SlyA-like"/>
</dbReference>
<dbReference type="InterPro" id="IPR000835">
    <property type="entry name" value="HTH_MarR-typ"/>
</dbReference>
<dbReference type="GO" id="GO:0006950">
    <property type="term" value="P:response to stress"/>
    <property type="evidence" value="ECO:0007669"/>
    <property type="project" value="TreeGrafter"/>
</dbReference>
<evidence type="ECO:0000313" key="3">
    <source>
        <dbReference type="Proteomes" id="UP001149140"/>
    </source>
</evidence>
<dbReference type="InterPro" id="IPR036388">
    <property type="entry name" value="WH-like_DNA-bd_sf"/>
</dbReference>
<dbReference type="PANTHER" id="PTHR33164">
    <property type="entry name" value="TRANSCRIPTIONAL REGULATOR, MARR FAMILY"/>
    <property type="match status" value="1"/>
</dbReference>
<accession>A0A9X3MRB6</accession>
<reference evidence="2" key="1">
    <citation type="submission" date="2022-10" db="EMBL/GenBank/DDBJ databases">
        <title>The WGS of Solirubrobacter ginsenosidimutans DSM 21036.</title>
        <authorList>
            <person name="Jiang Z."/>
        </authorList>
    </citation>
    <scope>NUCLEOTIDE SEQUENCE</scope>
    <source>
        <strain evidence="2">DSM 21036</strain>
    </source>
</reference>